<dbReference type="PANTHER" id="PTHR43798:SF33">
    <property type="entry name" value="HYDROLASE, PUTATIVE (AFU_ORTHOLOGUE AFUA_2G14860)-RELATED"/>
    <property type="match status" value="1"/>
</dbReference>
<dbReference type="RefSeq" id="WP_328739806.1">
    <property type="nucleotide sequence ID" value="NZ_CP108036.1"/>
</dbReference>
<accession>A0ABZ1QE84</accession>
<reference evidence="2" key="1">
    <citation type="submission" date="2022-10" db="EMBL/GenBank/DDBJ databases">
        <title>The complete genomes of actinobacterial strains from the NBC collection.</title>
        <authorList>
            <person name="Joergensen T.S."/>
            <person name="Alvarez Arevalo M."/>
            <person name="Sterndorff E.B."/>
            <person name="Faurdal D."/>
            <person name="Vuksanovic O."/>
            <person name="Mourched A.-S."/>
            <person name="Charusanti P."/>
            <person name="Shaw S."/>
            <person name="Blin K."/>
            <person name="Weber T."/>
        </authorList>
    </citation>
    <scope>NUCLEOTIDE SEQUENCE</scope>
    <source>
        <strain evidence="2">NBC_00303</strain>
    </source>
</reference>
<sequence length="398" mass="41252">MSIIKRVAVLGAAVALLASPVAAAMTAAADTPAAGAAASGGAAAGTAAVSVPPSPAEAAAAAKETAARLAARHIVDVPVSFTVRNTNGSKAGCRTSGATQRISGHLTAPASVWAGGKRAVTLYQHGIASGEWYWRLDVPGYHYAEELAVRGHASVTIDRLGYGASDRPDGFDTCIGAEADIAHQIVQQLRAGTYSLDGTPAEGPATAQGFDTVTLAGQSNGGQVAQIAAYSFGAVDGLMIMDWTDRGLTPEANTRFFTALQGCMAGGRPSRDPSDPSGYVYYDLGPDQFRRGNFHDTEQRVMDAAAPHQNRHPCGDMSSQLDSVFTDLEHLGSIRVPVLLVYGDEDARVTGGAAHQRLFTGAPTELVTVPGAGHYATMARSAASTFDRIDAWLDARGL</sequence>
<dbReference type="GeneID" id="95498753"/>
<dbReference type="InterPro" id="IPR029058">
    <property type="entry name" value="AB_hydrolase_fold"/>
</dbReference>
<dbReference type="PANTHER" id="PTHR43798">
    <property type="entry name" value="MONOACYLGLYCEROL LIPASE"/>
    <property type="match status" value="1"/>
</dbReference>
<evidence type="ECO:0000256" key="1">
    <source>
        <dbReference type="SAM" id="SignalP"/>
    </source>
</evidence>
<dbReference type="InterPro" id="IPR050266">
    <property type="entry name" value="AB_hydrolase_sf"/>
</dbReference>
<keyword evidence="2" id="KW-0378">Hydrolase</keyword>
<evidence type="ECO:0000313" key="3">
    <source>
        <dbReference type="Proteomes" id="UP001432312"/>
    </source>
</evidence>
<keyword evidence="3" id="KW-1185">Reference proteome</keyword>
<keyword evidence="1" id="KW-0732">Signal</keyword>
<feature type="signal peptide" evidence="1">
    <location>
        <begin position="1"/>
        <end position="23"/>
    </location>
</feature>
<dbReference type="EMBL" id="CP108036">
    <property type="protein sequence ID" value="WUN80946.1"/>
    <property type="molecule type" value="Genomic_DNA"/>
</dbReference>
<dbReference type="GO" id="GO:0016787">
    <property type="term" value="F:hydrolase activity"/>
    <property type="evidence" value="ECO:0007669"/>
    <property type="project" value="UniProtKB-KW"/>
</dbReference>
<protein>
    <submittedName>
        <fullName evidence="2">Alpha/beta hydrolase</fullName>
    </submittedName>
</protein>
<organism evidence="2 3">
    <name type="scientific">Streptomyces erythrochromogenes</name>
    <dbReference type="NCBI Taxonomy" id="285574"/>
    <lineage>
        <taxon>Bacteria</taxon>
        <taxon>Bacillati</taxon>
        <taxon>Actinomycetota</taxon>
        <taxon>Actinomycetes</taxon>
        <taxon>Kitasatosporales</taxon>
        <taxon>Streptomycetaceae</taxon>
        <taxon>Streptomyces</taxon>
    </lineage>
</organism>
<dbReference type="SUPFAM" id="SSF53474">
    <property type="entry name" value="alpha/beta-Hydrolases"/>
    <property type="match status" value="1"/>
</dbReference>
<name>A0ABZ1QE84_9ACTN</name>
<feature type="chain" id="PRO_5046252523" evidence="1">
    <location>
        <begin position="24"/>
        <end position="398"/>
    </location>
</feature>
<dbReference type="Proteomes" id="UP001432312">
    <property type="component" value="Chromosome"/>
</dbReference>
<proteinExistence type="predicted"/>
<evidence type="ECO:0000313" key="2">
    <source>
        <dbReference type="EMBL" id="WUN80946.1"/>
    </source>
</evidence>
<dbReference type="Gene3D" id="3.40.50.1820">
    <property type="entry name" value="alpha/beta hydrolase"/>
    <property type="match status" value="1"/>
</dbReference>
<gene>
    <name evidence="2" type="ORF">OHA91_21935</name>
</gene>